<comment type="caution">
    <text evidence="9">The sequence shown here is derived from an EMBL/GenBank/DDBJ whole genome shotgun (WGS) entry which is preliminary data.</text>
</comment>
<evidence type="ECO:0000256" key="2">
    <source>
        <dbReference type="ARBA" id="ARBA00008664"/>
    </source>
</evidence>
<keyword evidence="4" id="KW-0378">Hydrolase</keyword>
<evidence type="ECO:0000256" key="6">
    <source>
        <dbReference type="ARBA" id="ARBA00023098"/>
    </source>
</evidence>
<dbReference type="SUPFAM" id="SSF56024">
    <property type="entry name" value="Phospholipase D/nuclease"/>
    <property type="match status" value="1"/>
</dbReference>
<proteinExistence type="inferred from homology"/>
<dbReference type="Pfam" id="PF13091">
    <property type="entry name" value="PLDc_2"/>
    <property type="match status" value="1"/>
</dbReference>
<dbReference type="SMART" id="SM00155">
    <property type="entry name" value="PLDc"/>
    <property type="match status" value="1"/>
</dbReference>
<reference evidence="10" key="1">
    <citation type="journal article" date="2019" name="Int. J. Syst. Evol. Microbiol.">
        <title>The Global Catalogue of Microorganisms (GCM) 10K type strain sequencing project: providing services to taxonomists for standard genome sequencing and annotation.</title>
        <authorList>
            <consortium name="The Broad Institute Genomics Platform"/>
            <consortium name="The Broad Institute Genome Sequencing Center for Infectious Disease"/>
            <person name="Wu L."/>
            <person name="Ma J."/>
        </authorList>
    </citation>
    <scope>NUCLEOTIDE SEQUENCE [LARGE SCALE GENOMIC DNA]</scope>
    <source>
        <strain evidence="10">CGMCC 1.18518</strain>
    </source>
</reference>
<name>A0ABW1VSX8_9GAMM</name>
<evidence type="ECO:0000256" key="5">
    <source>
        <dbReference type="ARBA" id="ARBA00022963"/>
    </source>
</evidence>
<comment type="catalytic activity">
    <reaction evidence="1">
        <text>a 1,2-diacyl-sn-glycero-3-phosphocholine + H2O = a 1,2-diacyl-sn-glycero-3-phosphate + choline + H(+)</text>
        <dbReference type="Rhea" id="RHEA:14445"/>
        <dbReference type="ChEBI" id="CHEBI:15354"/>
        <dbReference type="ChEBI" id="CHEBI:15377"/>
        <dbReference type="ChEBI" id="CHEBI:15378"/>
        <dbReference type="ChEBI" id="CHEBI:57643"/>
        <dbReference type="ChEBI" id="CHEBI:58608"/>
        <dbReference type="EC" id="3.1.4.4"/>
    </reaction>
</comment>
<dbReference type="CDD" id="cd09170">
    <property type="entry name" value="PLDc_Nuc"/>
    <property type="match status" value="1"/>
</dbReference>
<keyword evidence="7" id="KW-0732">Signal</keyword>
<dbReference type="InterPro" id="IPR025202">
    <property type="entry name" value="PLD-like_dom"/>
</dbReference>
<dbReference type="PANTHER" id="PTHR43856:SF1">
    <property type="entry name" value="MITOCHONDRIAL CARDIOLIPIN HYDROLASE"/>
    <property type="match status" value="1"/>
</dbReference>
<dbReference type="InterPro" id="IPR051406">
    <property type="entry name" value="PLD_domain"/>
</dbReference>
<feature type="chain" id="PRO_5046321681" description="phospholipase D" evidence="7">
    <location>
        <begin position="23"/>
        <end position="177"/>
    </location>
</feature>
<dbReference type="RefSeq" id="WP_385944147.1">
    <property type="nucleotide sequence ID" value="NZ_JBHSUB010000001.1"/>
</dbReference>
<sequence>MRKTILSIAGLLCISVIFSVSAAGPSVDVGFSPEGSARTLVLETIASAHSSIRMLSYSFTAPDIIRALADARKRGVDVKIVVDERGNRSKSSIAAMNFIVNNGIPLRTDHHYPIQHDKVIIVDGKTVETGSFNYTVSAERRNSENVVVIRDLPSLARTYLQHWQERWDYGQDYQSAY</sequence>
<keyword evidence="10" id="KW-1185">Reference proteome</keyword>
<dbReference type="PROSITE" id="PS50035">
    <property type="entry name" value="PLD"/>
    <property type="match status" value="1"/>
</dbReference>
<keyword evidence="6" id="KW-0443">Lipid metabolism</keyword>
<feature type="signal peptide" evidence="7">
    <location>
        <begin position="1"/>
        <end position="22"/>
    </location>
</feature>
<evidence type="ECO:0000256" key="3">
    <source>
        <dbReference type="ARBA" id="ARBA00012027"/>
    </source>
</evidence>
<organism evidence="9 10">
    <name type="scientific">Tatumella terrea</name>
    <dbReference type="NCBI Taxonomy" id="419007"/>
    <lineage>
        <taxon>Bacteria</taxon>
        <taxon>Pseudomonadati</taxon>
        <taxon>Pseudomonadota</taxon>
        <taxon>Gammaproteobacteria</taxon>
        <taxon>Enterobacterales</taxon>
        <taxon>Erwiniaceae</taxon>
        <taxon>Tatumella</taxon>
    </lineage>
</organism>
<evidence type="ECO:0000256" key="4">
    <source>
        <dbReference type="ARBA" id="ARBA00022801"/>
    </source>
</evidence>
<dbReference type="InterPro" id="IPR001736">
    <property type="entry name" value="PLipase_D/transphosphatidylase"/>
</dbReference>
<evidence type="ECO:0000256" key="1">
    <source>
        <dbReference type="ARBA" id="ARBA00000798"/>
    </source>
</evidence>
<evidence type="ECO:0000256" key="7">
    <source>
        <dbReference type="SAM" id="SignalP"/>
    </source>
</evidence>
<evidence type="ECO:0000313" key="10">
    <source>
        <dbReference type="Proteomes" id="UP001596230"/>
    </source>
</evidence>
<protein>
    <recommendedName>
        <fullName evidence="3">phospholipase D</fullName>
        <ecNumber evidence="3">3.1.4.4</ecNumber>
    </recommendedName>
</protein>
<dbReference type="PANTHER" id="PTHR43856">
    <property type="entry name" value="CARDIOLIPIN HYDROLASE"/>
    <property type="match status" value="1"/>
</dbReference>
<evidence type="ECO:0000313" key="9">
    <source>
        <dbReference type="EMBL" id="MFC6376535.1"/>
    </source>
</evidence>
<dbReference type="Gene3D" id="3.30.870.10">
    <property type="entry name" value="Endonuclease Chain A"/>
    <property type="match status" value="1"/>
</dbReference>
<dbReference type="EMBL" id="JBHSUB010000001">
    <property type="protein sequence ID" value="MFC6376535.1"/>
    <property type="molecule type" value="Genomic_DNA"/>
</dbReference>
<keyword evidence="5" id="KW-0442">Lipid degradation</keyword>
<accession>A0ABW1VSX8</accession>
<dbReference type="Proteomes" id="UP001596230">
    <property type="component" value="Unassembled WGS sequence"/>
</dbReference>
<gene>
    <name evidence="9" type="ORF">ACFP9W_00150</name>
</gene>
<feature type="domain" description="PLD phosphodiesterase" evidence="8">
    <location>
        <begin position="111"/>
        <end position="138"/>
    </location>
</feature>
<comment type="similarity">
    <text evidence="2">Belongs to the phospholipase D family.</text>
</comment>
<evidence type="ECO:0000259" key="8">
    <source>
        <dbReference type="PROSITE" id="PS50035"/>
    </source>
</evidence>
<dbReference type="EC" id="3.1.4.4" evidence="3"/>